<evidence type="ECO:0000256" key="6">
    <source>
        <dbReference type="ARBA" id="ARBA00023014"/>
    </source>
</evidence>
<evidence type="ECO:0000256" key="10">
    <source>
        <dbReference type="PIRSR" id="PIRSR000216-1"/>
    </source>
</evidence>
<dbReference type="GO" id="GO:0046872">
    <property type="term" value="F:metal ion binding"/>
    <property type="evidence" value="ECO:0007669"/>
    <property type="project" value="UniProtKB-KW"/>
</dbReference>
<dbReference type="Pfam" id="PF01257">
    <property type="entry name" value="2Fe-2S_thioredx"/>
    <property type="match status" value="1"/>
</dbReference>
<dbReference type="GO" id="GO:0031090">
    <property type="term" value="C:organelle membrane"/>
    <property type="evidence" value="ECO:0007669"/>
    <property type="project" value="UniProtKB-ARBA"/>
</dbReference>
<dbReference type="Gene3D" id="3.40.30.10">
    <property type="entry name" value="Glutaredoxin"/>
    <property type="match status" value="1"/>
</dbReference>
<dbReference type="EMBL" id="CP014692">
    <property type="protein sequence ID" value="AQS85252.1"/>
    <property type="molecule type" value="Genomic_DNA"/>
</dbReference>
<comment type="cofactor">
    <cofactor evidence="8">
        <name>[2Fe-2S] cluster</name>
        <dbReference type="ChEBI" id="CHEBI:190135"/>
    </cofactor>
</comment>
<dbReference type="SUPFAM" id="SSF52833">
    <property type="entry name" value="Thioredoxin-like"/>
    <property type="match status" value="1"/>
</dbReference>
<evidence type="ECO:0000313" key="13">
    <source>
        <dbReference type="Proteomes" id="UP000188937"/>
    </source>
</evidence>
<evidence type="ECO:0000256" key="2">
    <source>
        <dbReference type="ARBA" id="ARBA00022714"/>
    </source>
</evidence>
<feature type="region of interest" description="Disordered" evidence="11">
    <location>
        <begin position="175"/>
        <end position="209"/>
    </location>
</feature>
<dbReference type="PIRSF" id="PIRSF000216">
    <property type="entry name" value="NADH_DH_24kDa"/>
    <property type="match status" value="1"/>
</dbReference>
<dbReference type="FunFam" id="1.10.10.1590:FF:000001">
    <property type="entry name" value="NADH-quinone oxidoreductase subunit E"/>
    <property type="match status" value="1"/>
</dbReference>
<dbReference type="InterPro" id="IPR036249">
    <property type="entry name" value="Thioredoxin-like_sf"/>
</dbReference>
<evidence type="ECO:0000256" key="9">
    <source>
        <dbReference type="ARBA" id="ARBA00047712"/>
    </source>
</evidence>
<sequence>MSTVTNVQPDHFEFDEISEGEIATILAKYPPERKASGALPLLYVVQNQMKRQTGSAWVPTVAMDAVAEKLEVAPMRIYEVATFYFMFNTRPIGKYHLQVCTTTSCWLRGSDDVLSACKKATGIHNIGETSEDGLFTLSEVECLGACSNAPILQVDNDFFEDLDAPRTEALIEALKRGEYPESGPTNGRHGAEPEGGRRVLLEETGSGQG</sequence>
<dbReference type="GO" id="GO:0098796">
    <property type="term" value="C:membrane protein complex"/>
    <property type="evidence" value="ECO:0007669"/>
    <property type="project" value="UniProtKB-ARBA"/>
</dbReference>
<dbReference type="GO" id="GO:0003954">
    <property type="term" value="F:NADH dehydrogenase activity"/>
    <property type="evidence" value="ECO:0007669"/>
    <property type="project" value="TreeGrafter"/>
</dbReference>
<evidence type="ECO:0000256" key="5">
    <source>
        <dbReference type="ARBA" id="ARBA00023004"/>
    </source>
</evidence>
<proteinExistence type="inferred from homology"/>
<feature type="binding site" evidence="10">
    <location>
        <position position="100"/>
    </location>
    <ligand>
        <name>[2Fe-2S] cluster</name>
        <dbReference type="ChEBI" id="CHEBI:190135"/>
    </ligand>
</feature>
<dbReference type="GO" id="GO:0031967">
    <property type="term" value="C:organelle envelope"/>
    <property type="evidence" value="ECO:0007669"/>
    <property type="project" value="UniProtKB-ARBA"/>
</dbReference>
<evidence type="ECO:0000256" key="8">
    <source>
        <dbReference type="ARBA" id="ARBA00034078"/>
    </source>
</evidence>
<evidence type="ECO:0000256" key="1">
    <source>
        <dbReference type="ARBA" id="ARBA00010643"/>
    </source>
</evidence>
<dbReference type="Proteomes" id="UP000188937">
    <property type="component" value="Chromosome"/>
</dbReference>
<protein>
    <submittedName>
        <fullName evidence="12">NADH dehydrogenase</fullName>
    </submittedName>
</protein>
<keyword evidence="7" id="KW-0520">NAD</keyword>
<dbReference type="GO" id="GO:0022804">
    <property type="term" value="F:active transmembrane transporter activity"/>
    <property type="evidence" value="ECO:0007669"/>
    <property type="project" value="UniProtKB-ARBA"/>
</dbReference>
<gene>
    <name evidence="12" type="ORF">A0U92_11170</name>
</gene>
<dbReference type="FunFam" id="3.40.30.10:FF:000022">
    <property type="entry name" value="NADH dehydrogenase flavoprotein 2, mitochondrial"/>
    <property type="match status" value="1"/>
</dbReference>
<dbReference type="GO" id="GO:0051537">
    <property type="term" value="F:2 iron, 2 sulfur cluster binding"/>
    <property type="evidence" value="ECO:0007669"/>
    <property type="project" value="UniProtKB-KW"/>
</dbReference>
<dbReference type="NCBIfam" id="TIGR01958">
    <property type="entry name" value="nuoE_fam"/>
    <property type="match status" value="1"/>
</dbReference>
<dbReference type="InterPro" id="IPR002023">
    <property type="entry name" value="NuoE-like"/>
</dbReference>
<comment type="catalytic activity">
    <reaction evidence="9">
        <text>a quinone + NADH + 5 H(+)(in) = a quinol + NAD(+) + 4 H(+)(out)</text>
        <dbReference type="Rhea" id="RHEA:57888"/>
        <dbReference type="ChEBI" id="CHEBI:15378"/>
        <dbReference type="ChEBI" id="CHEBI:24646"/>
        <dbReference type="ChEBI" id="CHEBI:57540"/>
        <dbReference type="ChEBI" id="CHEBI:57945"/>
        <dbReference type="ChEBI" id="CHEBI:132124"/>
    </reaction>
</comment>
<evidence type="ECO:0000256" key="4">
    <source>
        <dbReference type="ARBA" id="ARBA00022967"/>
    </source>
</evidence>
<feature type="binding site" evidence="10">
    <location>
        <position position="146"/>
    </location>
    <ligand>
        <name>[2Fe-2S] cluster</name>
        <dbReference type="ChEBI" id="CHEBI:190135"/>
    </ligand>
</feature>
<dbReference type="CDD" id="cd03064">
    <property type="entry name" value="TRX_Fd_NuoE"/>
    <property type="match status" value="1"/>
</dbReference>
<reference evidence="12 13" key="1">
    <citation type="submission" date="2016-03" db="EMBL/GenBank/DDBJ databases">
        <title>Acetic acid bacteria sequencing.</title>
        <authorList>
            <person name="Brandt J."/>
            <person name="Jakob F."/>
            <person name="Vogel R.F."/>
        </authorList>
    </citation>
    <scope>NUCLEOTIDE SEQUENCE [LARGE SCALE GENOMIC DNA]</scope>
    <source>
        <strain evidence="12 13">TMW2.1153</strain>
    </source>
</reference>
<keyword evidence="6 10" id="KW-0411">Iron-sulfur</keyword>
<keyword evidence="5 10" id="KW-0408">Iron</keyword>
<dbReference type="PANTHER" id="PTHR10371:SF3">
    <property type="entry name" value="NADH DEHYDROGENASE [UBIQUINONE] FLAVOPROTEIN 2, MITOCHONDRIAL"/>
    <property type="match status" value="1"/>
</dbReference>
<dbReference type="eggNOG" id="COG1905">
    <property type="taxonomic scope" value="Bacteria"/>
</dbReference>
<dbReference type="Gene3D" id="1.10.10.1590">
    <property type="entry name" value="NADH-quinone oxidoreductase subunit E"/>
    <property type="match status" value="1"/>
</dbReference>
<dbReference type="STRING" id="435.A0U92_11170"/>
<keyword evidence="4" id="KW-1278">Translocase</keyword>
<name>A0A1U9KHG2_ACEAC</name>
<evidence type="ECO:0000256" key="7">
    <source>
        <dbReference type="ARBA" id="ARBA00023027"/>
    </source>
</evidence>
<comment type="similarity">
    <text evidence="1">Belongs to the complex I 24 kDa subunit family.</text>
</comment>
<dbReference type="RefSeq" id="WP_077813305.1">
    <property type="nucleotide sequence ID" value="NZ_CP014692.1"/>
</dbReference>
<evidence type="ECO:0000313" key="12">
    <source>
        <dbReference type="EMBL" id="AQS85252.1"/>
    </source>
</evidence>
<dbReference type="GO" id="GO:1902494">
    <property type="term" value="C:catalytic complex"/>
    <property type="evidence" value="ECO:0007669"/>
    <property type="project" value="UniProtKB-ARBA"/>
</dbReference>
<dbReference type="InterPro" id="IPR042128">
    <property type="entry name" value="NuoE_dom"/>
</dbReference>
<dbReference type="PANTHER" id="PTHR10371">
    <property type="entry name" value="NADH DEHYDROGENASE UBIQUINONE FLAVOPROTEIN 2, MITOCHONDRIAL"/>
    <property type="match status" value="1"/>
</dbReference>
<dbReference type="InterPro" id="IPR041921">
    <property type="entry name" value="NuoE_N"/>
</dbReference>
<comment type="cofactor">
    <cofactor evidence="10">
        <name>[2Fe-2S] cluster</name>
        <dbReference type="ChEBI" id="CHEBI:190135"/>
    </cofactor>
    <text evidence="10">Binds 1 [2Fe-2S] cluster.</text>
</comment>
<organism evidence="12 13">
    <name type="scientific">Acetobacter aceti</name>
    <dbReference type="NCBI Taxonomy" id="435"/>
    <lineage>
        <taxon>Bacteria</taxon>
        <taxon>Pseudomonadati</taxon>
        <taxon>Pseudomonadota</taxon>
        <taxon>Alphaproteobacteria</taxon>
        <taxon>Acetobacterales</taxon>
        <taxon>Acetobacteraceae</taxon>
        <taxon>Acetobacter</taxon>
        <taxon>Acetobacter subgen. Acetobacter</taxon>
    </lineage>
</organism>
<dbReference type="GO" id="GO:0008324">
    <property type="term" value="F:monoatomic cation transmembrane transporter activity"/>
    <property type="evidence" value="ECO:0007669"/>
    <property type="project" value="UniProtKB-ARBA"/>
</dbReference>
<dbReference type="AlphaFoldDB" id="A0A1U9KHG2"/>
<dbReference type="PROSITE" id="PS01099">
    <property type="entry name" value="COMPLEX1_24K"/>
    <property type="match status" value="1"/>
</dbReference>
<evidence type="ECO:0000256" key="11">
    <source>
        <dbReference type="SAM" id="MobiDB-lite"/>
    </source>
</evidence>
<keyword evidence="2 10" id="KW-0001">2Fe-2S</keyword>
<dbReference type="GO" id="GO:0098662">
    <property type="term" value="P:inorganic cation transmembrane transport"/>
    <property type="evidence" value="ECO:0007669"/>
    <property type="project" value="UniProtKB-ARBA"/>
</dbReference>
<dbReference type="GO" id="GO:0022890">
    <property type="term" value="F:inorganic cation transmembrane transporter activity"/>
    <property type="evidence" value="ECO:0007669"/>
    <property type="project" value="UniProtKB-ARBA"/>
</dbReference>
<evidence type="ECO:0000256" key="3">
    <source>
        <dbReference type="ARBA" id="ARBA00022723"/>
    </source>
</evidence>
<keyword evidence="13" id="KW-1185">Reference proteome</keyword>
<feature type="binding site" evidence="10">
    <location>
        <position position="142"/>
    </location>
    <ligand>
        <name>[2Fe-2S] cluster</name>
        <dbReference type="ChEBI" id="CHEBI:190135"/>
    </ligand>
</feature>
<dbReference type="KEGG" id="aace:A0U92_11170"/>
<feature type="binding site" evidence="10">
    <location>
        <position position="105"/>
    </location>
    <ligand>
        <name>[2Fe-2S] cluster</name>
        <dbReference type="ChEBI" id="CHEBI:190135"/>
    </ligand>
</feature>
<dbReference type="OrthoDB" id="9807941at2"/>
<feature type="compositionally biased region" description="Basic and acidic residues" evidence="11">
    <location>
        <begin position="189"/>
        <end position="201"/>
    </location>
</feature>
<accession>A0A1U9KHG2</accession>
<keyword evidence="3 10" id="KW-0479">Metal-binding</keyword>